<name>A0ABV0S729_9TELE</name>
<protein>
    <submittedName>
        <fullName evidence="1">Uncharacterized protein</fullName>
    </submittedName>
</protein>
<dbReference type="EMBL" id="JAHRIN010070107">
    <property type="protein sequence ID" value="MEQ2216294.1"/>
    <property type="molecule type" value="Genomic_DNA"/>
</dbReference>
<reference evidence="1 2" key="1">
    <citation type="submission" date="2021-06" db="EMBL/GenBank/DDBJ databases">
        <authorList>
            <person name="Palmer J.M."/>
        </authorList>
    </citation>
    <scope>NUCLEOTIDE SEQUENCE [LARGE SCALE GENOMIC DNA]</scope>
    <source>
        <strain evidence="1 2">XC_2019</strain>
        <tissue evidence="1">Muscle</tissue>
    </source>
</reference>
<keyword evidence="2" id="KW-1185">Reference proteome</keyword>
<organism evidence="1 2">
    <name type="scientific">Xenoophorus captivus</name>
    <dbReference type="NCBI Taxonomy" id="1517983"/>
    <lineage>
        <taxon>Eukaryota</taxon>
        <taxon>Metazoa</taxon>
        <taxon>Chordata</taxon>
        <taxon>Craniata</taxon>
        <taxon>Vertebrata</taxon>
        <taxon>Euteleostomi</taxon>
        <taxon>Actinopterygii</taxon>
        <taxon>Neopterygii</taxon>
        <taxon>Teleostei</taxon>
        <taxon>Neoteleostei</taxon>
        <taxon>Acanthomorphata</taxon>
        <taxon>Ovalentaria</taxon>
        <taxon>Atherinomorphae</taxon>
        <taxon>Cyprinodontiformes</taxon>
        <taxon>Goodeidae</taxon>
        <taxon>Xenoophorus</taxon>
    </lineage>
</organism>
<dbReference type="Proteomes" id="UP001434883">
    <property type="component" value="Unassembled WGS sequence"/>
</dbReference>
<comment type="caution">
    <text evidence="1">The sequence shown here is derived from an EMBL/GenBank/DDBJ whole genome shotgun (WGS) entry which is preliminary data.</text>
</comment>
<evidence type="ECO:0000313" key="2">
    <source>
        <dbReference type="Proteomes" id="UP001434883"/>
    </source>
</evidence>
<accession>A0ABV0S729</accession>
<evidence type="ECO:0000313" key="1">
    <source>
        <dbReference type="EMBL" id="MEQ2216294.1"/>
    </source>
</evidence>
<sequence length="153" mass="16745">MLKATIASANREVLMDPDSSVFGELSNCRADDLLSDLRTTVAMASSMSADLLSLFSLIVRCSGNCQKQTAPLVMPTLPSGVCSRHVSSLYPLIYMWFMLHPKQTVSSGRSSLRFTPLSSSNFLISLKTAQTVFKLSRDAHSNTAHTMELNLNI</sequence>
<gene>
    <name evidence="1" type="ORF">XENOCAPTIV_013899</name>
</gene>
<proteinExistence type="predicted"/>